<feature type="compositionally biased region" description="Basic and acidic residues" evidence="1">
    <location>
        <begin position="19"/>
        <end position="29"/>
    </location>
</feature>
<reference evidence="2 3" key="1">
    <citation type="journal article" date="2013" name="Curr. Biol.">
        <title>The Genome of the Foraminiferan Reticulomyxa filosa.</title>
        <authorList>
            <person name="Glockner G."/>
            <person name="Hulsmann N."/>
            <person name="Schleicher M."/>
            <person name="Noegel A.A."/>
            <person name="Eichinger L."/>
            <person name="Gallinger C."/>
            <person name="Pawlowski J."/>
            <person name="Sierra R."/>
            <person name="Euteneuer U."/>
            <person name="Pillet L."/>
            <person name="Moustafa A."/>
            <person name="Platzer M."/>
            <person name="Groth M."/>
            <person name="Szafranski K."/>
            <person name="Schliwa M."/>
        </authorList>
    </citation>
    <scope>NUCLEOTIDE SEQUENCE [LARGE SCALE GENOMIC DNA]</scope>
</reference>
<keyword evidence="3" id="KW-1185">Reference proteome</keyword>
<feature type="compositionally biased region" description="Basic and acidic residues" evidence="1">
    <location>
        <begin position="179"/>
        <end position="200"/>
    </location>
</feature>
<dbReference type="EMBL" id="ASPP01007152">
    <property type="protein sequence ID" value="ETO27600.1"/>
    <property type="molecule type" value="Genomic_DNA"/>
</dbReference>
<evidence type="ECO:0000313" key="2">
    <source>
        <dbReference type="EMBL" id="ETO27600.1"/>
    </source>
</evidence>
<evidence type="ECO:0000313" key="3">
    <source>
        <dbReference type="Proteomes" id="UP000023152"/>
    </source>
</evidence>
<feature type="region of interest" description="Disordered" evidence="1">
    <location>
        <begin position="159"/>
        <end position="200"/>
    </location>
</feature>
<accession>X6NMV8</accession>
<dbReference type="AlphaFoldDB" id="X6NMV8"/>
<protein>
    <submittedName>
        <fullName evidence="2">Uncharacterized protein</fullName>
    </submittedName>
</protein>
<feature type="region of interest" description="Disordered" evidence="1">
    <location>
        <begin position="19"/>
        <end position="43"/>
    </location>
</feature>
<name>X6NMV8_RETFI</name>
<evidence type="ECO:0000256" key="1">
    <source>
        <dbReference type="SAM" id="MobiDB-lite"/>
    </source>
</evidence>
<proteinExistence type="predicted"/>
<sequence length="719" mass="82522">MKSIKDAQSFKSWKALLKAHEKEEEEQKKKYAKRKNQTQAKKKDPFAEMMTQLLAIQCQHFPILKSTPLFKTLHGENSSLVEAMSRLSLQTRTDTEEEKKRETSNTADVPFDLLEYLLSLYPYGVAISGISSLVQYRLDKLKDPTLVKHTAHLDKWTQELVSSLKPKPKRSNDDTSDGENNKHDKDKGKDKDKEKEKQNGNDDSLLLSKCRVIDNMFILPLQSTATVYKINCNEQTAISGSYVLHSPLVCQHPHAKADRLQECVDLYACTGGMYVEYVNYHPLWPLDTMKASEKIVIEGPILRPTDDDKHKDSHVVSWQINRVAELNNDHVIVQHFKSYPFLFTHHLKKEEDSERQRHCIDPEMTAIDFKVGDNVYAYMKDDHVDDLHYYNEHDLAVVNQCAKKELLISGRITNVDILKTNGGTFLVELGECEHYVDPNGIQPPHVGIIWLKSVHLNEVKFMKEYSETLFNAADAITIHVKGFGHGIHYEEKDIEEHVTTVLKIVDKIVKDEISARQNANEKLKTFSVFFAFDGDAFANRSFTALLPLLYTRVCTSFPSQVRSIQLLAFLKNEDCIRFERDWRDVTFISNPRESRRDNVKIWCVLTNCQEWHELGTFGMTCTNSKHVLCFGGGPVLKTEYLNLAKHKMSGKNSSTQQKVIFHAFNVHRYKYSVDGATLERESPALLLLKNDDNDTVVNKDLLEIKKYTSPPVINREVLS</sequence>
<dbReference type="Proteomes" id="UP000023152">
    <property type="component" value="Unassembled WGS sequence"/>
</dbReference>
<comment type="caution">
    <text evidence="2">The sequence shown here is derived from an EMBL/GenBank/DDBJ whole genome shotgun (WGS) entry which is preliminary data.</text>
</comment>
<gene>
    <name evidence="2" type="ORF">RFI_09532</name>
</gene>
<organism evidence="2 3">
    <name type="scientific">Reticulomyxa filosa</name>
    <dbReference type="NCBI Taxonomy" id="46433"/>
    <lineage>
        <taxon>Eukaryota</taxon>
        <taxon>Sar</taxon>
        <taxon>Rhizaria</taxon>
        <taxon>Retaria</taxon>
        <taxon>Foraminifera</taxon>
        <taxon>Monothalamids</taxon>
        <taxon>Reticulomyxidae</taxon>
        <taxon>Reticulomyxa</taxon>
    </lineage>
</organism>